<reference evidence="2" key="1">
    <citation type="submission" date="2018-05" db="EMBL/GenBank/DDBJ databases">
        <authorList>
            <person name="Lanie J.A."/>
            <person name="Ng W.-L."/>
            <person name="Kazmierczak K.M."/>
            <person name="Andrzejewski T.M."/>
            <person name="Davidsen T.M."/>
            <person name="Wayne K.J."/>
            <person name="Tettelin H."/>
            <person name="Glass J.I."/>
            <person name="Rusch D."/>
            <person name="Podicherti R."/>
            <person name="Tsui H.-C.T."/>
            <person name="Winkler M.E."/>
        </authorList>
    </citation>
    <scope>NUCLEOTIDE SEQUENCE</scope>
</reference>
<organism evidence="2">
    <name type="scientific">marine metagenome</name>
    <dbReference type="NCBI Taxonomy" id="408172"/>
    <lineage>
        <taxon>unclassified sequences</taxon>
        <taxon>metagenomes</taxon>
        <taxon>ecological metagenomes</taxon>
    </lineage>
</organism>
<accession>A0A381UCP8</accession>
<evidence type="ECO:0000313" key="2">
    <source>
        <dbReference type="EMBL" id="SVA26005.1"/>
    </source>
</evidence>
<gene>
    <name evidence="2" type="ORF">METZ01_LOCUS78859</name>
</gene>
<protein>
    <recommendedName>
        <fullName evidence="1">DUF4340 domain-containing protein</fullName>
    </recommendedName>
</protein>
<name>A0A381UCP8_9ZZZZ</name>
<proteinExistence type="predicted"/>
<dbReference type="InterPro" id="IPR025641">
    <property type="entry name" value="DUF4340"/>
</dbReference>
<evidence type="ECO:0000259" key="1">
    <source>
        <dbReference type="Pfam" id="PF14238"/>
    </source>
</evidence>
<sequence>MKWLLFALVVLLVLFSINQLQQRNLGSNSDQIFSLKRDDVFQFQITKGDESVSLTFNGESWSIDGNDTLLVKENTINGFFNNVLKVKRTSLVSKNAKNWDKYNVGDSTGTHLIVKDYNGEILAKVTVGRSSAEWAYSNIRVAEEIEVYQTNENISFQLNTSPTYWGEVPPPPQPDSTVVDSL</sequence>
<dbReference type="Pfam" id="PF14238">
    <property type="entry name" value="DUF4340"/>
    <property type="match status" value="1"/>
</dbReference>
<feature type="domain" description="DUF4340" evidence="1">
    <location>
        <begin position="61"/>
        <end position="165"/>
    </location>
</feature>
<dbReference type="EMBL" id="UINC01006185">
    <property type="protein sequence ID" value="SVA26005.1"/>
    <property type="molecule type" value="Genomic_DNA"/>
</dbReference>
<dbReference type="AlphaFoldDB" id="A0A381UCP8"/>